<dbReference type="AlphaFoldDB" id="A0A922MXW3"/>
<dbReference type="GO" id="GO:0016020">
    <property type="term" value="C:membrane"/>
    <property type="evidence" value="ECO:0007669"/>
    <property type="project" value="UniProtKB-SubCell"/>
</dbReference>
<accession>A0A922MXW3</accession>
<keyword evidence="5" id="KW-0732">Signal</keyword>
<dbReference type="PROSITE" id="PS00375">
    <property type="entry name" value="UDPGT"/>
    <property type="match status" value="1"/>
</dbReference>
<evidence type="ECO:0000313" key="6">
    <source>
        <dbReference type="EMBL" id="KAH9644814.1"/>
    </source>
</evidence>
<gene>
    <name evidence="6" type="ORF">HF086_007902</name>
</gene>
<dbReference type="Gene3D" id="3.40.50.2000">
    <property type="entry name" value="Glycogen Phosphorylase B"/>
    <property type="match status" value="2"/>
</dbReference>
<comment type="catalytic activity">
    <reaction evidence="5">
        <text>glucuronate acceptor + UDP-alpha-D-glucuronate = acceptor beta-D-glucuronoside + UDP + H(+)</text>
        <dbReference type="Rhea" id="RHEA:21032"/>
        <dbReference type="ChEBI" id="CHEBI:15378"/>
        <dbReference type="ChEBI" id="CHEBI:58052"/>
        <dbReference type="ChEBI" id="CHEBI:58223"/>
        <dbReference type="ChEBI" id="CHEBI:132367"/>
        <dbReference type="ChEBI" id="CHEBI:132368"/>
        <dbReference type="EC" id="2.4.1.17"/>
    </reaction>
</comment>
<dbReference type="Pfam" id="PF00201">
    <property type="entry name" value="UDPGT"/>
    <property type="match status" value="1"/>
</dbReference>
<dbReference type="EMBL" id="JACEFF010000062">
    <property type="protein sequence ID" value="KAH9644814.1"/>
    <property type="molecule type" value="Genomic_DNA"/>
</dbReference>
<evidence type="ECO:0000313" key="7">
    <source>
        <dbReference type="Proteomes" id="UP000814243"/>
    </source>
</evidence>
<comment type="caution">
    <text evidence="6">The sequence shown here is derived from an EMBL/GenBank/DDBJ whole genome shotgun (WGS) entry which is preliminary data.</text>
</comment>
<evidence type="ECO:0000256" key="4">
    <source>
        <dbReference type="RuleBase" id="RU003718"/>
    </source>
</evidence>
<feature type="signal peptide" evidence="5">
    <location>
        <begin position="1"/>
        <end position="22"/>
    </location>
</feature>
<name>A0A922MXW3_SPOEX</name>
<protein>
    <recommendedName>
        <fullName evidence="5">UDP-glucuronosyltransferase</fullName>
        <ecNumber evidence="5">2.4.1.17</ecNumber>
    </recommendedName>
</protein>
<dbReference type="InterPro" id="IPR035595">
    <property type="entry name" value="UDP_glycos_trans_CS"/>
</dbReference>
<dbReference type="InterPro" id="IPR002213">
    <property type="entry name" value="UDP_glucos_trans"/>
</dbReference>
<dbReference type="InterPro" id="IPR050271">
    <property type="entry name" value="UDP-glycosyltransferase"/>
</dbReference>
<dbReference type="FunFam" id="3.40.50.2000:FF:000050">
    <property type="entry name" value="UDP-glucuronosyltransferase"/>
    <property type="match status" value="1"/>
</dbReference>
<keyword evidence="2 4" id="KW-0328">Glycosyltransferase</keyword>
<keyword evidence="3 4" id="KW-0808">Transferase</keyword>
<dbReference type="PANTHER" id="PTHR48043:SF159">
    <property type="entry name" value="EG:EG0003.4 PROTEIN-RELATED"/>
    <property type="match status" value="1"/>
</dbReference>
<evidence type="ECO:0000256" key="1">
    <source>
        <dbReference type="ARBA" id="ARBA00009995"/>
    </source>
</evidence>
<proteinExistence type="inferred from homology"/>
<keyword evidence="5" id="KW-0472">Membrane</keyword>
<dbReference type="CDD" id="cd03784">
    <property type="entry name" value="GT1_Gtf-like"/>
    <property type="match status" value="1"/>
</dbReference>
<evidence type="ECO:0000256" key="2">
    <source>
        <dbReference type="ARBA" id="ARBA00022676"/>
    </source>
</evidence>
<keyword evidence="5" id="KW-0812">Transmembrane</keyword>
<evidence type="ECO:0000256" key="3">
    <source>
        <dbReference type="ARBA" id="ARBA00022679"/>
    </source>
</evidence>
<feature type="transmembrane region" description="Helical" evidence="5">
    <location>
        <begin position="479"/>
        <end position="503"/>
    </location>
</feature>
<feature type="chain" id="PRO_5038155030" description="UDP-glucuronosyltransferase" evidence="5">
    <location>
        <begin position="23"/>
        <end position="528"/>
    </location>
</feature>
<dbReference type="GO" id="GO:0015020">
    <property type="term" value="F:glucuronosyltransferase activity"/>
    <property type="evidence" value="ECO:0007669"/>
    <property type="project" value="UniProtKB-EC"/>
</dbReference>
<keyword evidence="5" id="KW-1133">Transmembrane helix</keyword>
<comment type="subcellular location">
    <subcellularLocation>
        <location evidence="5">Membrane</location>
        <topology evidence="5">Single-pass membrane protein</topology>
    </subcellularLocation>
</comment>
<dbReference type="OrthoDB" id="5835829at2759"/>
<dbReference type="EC" id="2.4.1.17" evidence="5"/>
<comment type="similarity">
    <text evidence="1 4">Belongs to the UDP-glycosyltransferase family.</text>
</comment>
<sequence>MVTMLGILKLGFVLTIATICESANILYAIPYSVKSHYIMQRPVGLELARRGHNVTVITAHREIDHPPNYHQVMVFNKTIWDVLGRDRPNLFTLAEYSAEDFHREILWKGGLALTEGSLQSPEVQSLLAENRTFDLVISELFFQEATYALAHKYNAPLVLISTMVNCMKHSLLTGNPLELATTSFEFLDTNNPTSFWGRLRNLYLNVYDYFWWRYWFLEKQEELVRKYIPNLPQPVPSLYDMEKNASLLFLNSHFSFQSPVAFLPNIVEIGGIHLKESDSKLPDDLQKILDRATEGVVYVNFGSNVRSSELPIEKKNALINVFKRLNQTVLWKWEAESLDEKPDNVIVRKWMPQKEILSHPNIKVFLSHGGLIGTLEAVFHGVPIIGIPIYGDQYKNLIKAEEAGTGTTLLFHDINEENLERLLHKFLKDDSYLKRAKELSRRFKDRPMSPLDTAMFWIEYVIRNKGAHHIKSPALNMSWITYNMLDVYAFVIIVFCLLSSVIYKTAKLVSQYKCFVRIGFGYRKPKYL</sequence>
<reference evidence="6" key="1">
    <citation type="journal article" date="2021" name="G3 (Bethesda)">
        <title>Genome and transcriptome analysis of the beet armyworm Spodoptera exigua reveals targets for pest control. .</title>
        <authorList>
            <person name="Simon S."/>
            <person name="Breeschoten T."/>
            <person name="Jansen H.J."/>
            <person name="Dirks R.P."/>
            <person name="Schranz M.E."/>
            <person name="Ros V.I.D."/>
        </authorList>
    </citation>
    <scope>NUCLEOTIDE SEQUENCE</scope>
    <source>
        <strain evidence="6">TB_SE_WUR_2020</strain>
    </source>
</reference>
<dbReference type="SUPFAM" id="SSF53756">
    <property type="entry name" value="UDP-Glycosyltransferase/glycogen phosphorylase"/>
    <property type="match status" value="1"/>
</dbReference>
<dbReference type="Proteomes" id="UP000814243">
    <property type="component" value="Unassembled WGS sequence"/>
</dbReference>
<organism evidence="6 7">
    <name type="scientific">Spodoptera exigua</name>
    <name type="common">Beet armyworm</name>
    <name type="synonym">Noctua fulgens</name>
    <dbReference type="NCBI Taxonomy" id="7107"/>
    <lineage>
        <taxon>Eukaryota</taxon>
        <taxon>Metazoa</taxon>
        <taxon>Ecdysozoa</taxon>
        <taxon>Arthropoda</taxon>
        <taxon>Hexapoda</taxon>
        <taxon>Insecta</taxon>
        <taxon>Pterygota</taxon>
        <taxon>Neoptera</taxon>
        <taxon>Endopterygota</taxon>
        <taxon>Lepidoptera</taxon>
        <taxon>Glossata</taxon>
        <taxon>Ditrysia</taxon>
        <taxon>Noctuoidea</taxon>
        <taxon>Noctuidae</taxon>
        <taxon>Amphipyrinae</taxon>
        <taxon>Spodoptera</taxon>
    </lineage>
</organism>
<dbReference type="PANTHER" id="PTHR48043">
    <property type="entry name" value="EG:EG0003.4 PROTEIN-RELATED"/>
    <property type="match status" value="1"/>
</dbReference>
<evidence type="ECO:0000256" key="5">
    <source>
        <dbReference type="RuleBase" id="RU362059"/>
    </source>
</evidence>